<dbReference type="PATRIC" id="fig|1604020.3.peg.1003"/>
<dbReference type="EMBL" id="JXQG01000035">
    <property type="protein sequence ID" value="KKZ11912.1"/>
    <property type="molecule type" value="Genomic_DNA"/>
</dbReference>
<keyword evidence="6" id="KW-0804">Transcription</keyword>
<dbReference type="Pfam" id="PF01475">
    <property type="entry name" value="FUR"/>
    <property type="match status" value="1"/>
</dbReference>
<dbReference type="InterPro" id="IPR043135">
    <property type="entry name" value="Fur_C"/>
</dbReference>
<dbReference type="InterPro" id="IPR036388">
    <property type="entry name" value="WH-like_DNA-bd_sf"/>
</dbReference>
<dbReference type="GO" id="GO:1900376">
    <property type="term" value="P:regulation of secondary metabolite biosynthetic process"/>
    <property type="evidence" value="ECO:0007669"/>
    <property type="project" value="TreeGrafter"/>
</dbReference>
<sequence>MLTPAAASPTAHPNLQQSLQGAVERCAAAGLRMSHQRRLVLELLWKEREHLSARDIFEKINAQEKRSIGQASVYQNLETLQKFGIIECLERSGGRLYSYRTDAHSHLICSATGRIQDLDVQLPDGLLVEIEARTGYRITSFTMQLVGEPLQDLSKPANP</sequence>
<evidence type="ECO:0000256" key="7">
    <source>
        <dbReference type="PIRSR" id="PIRSR602481-1"/>
    </source>
</evidence>
<dbReference type="Proteomes" id="UP000035067">
    <property type="component" value="Unassembled WGS sequence"/>
</dbReference>
<evidence type="ECO:0000256" key="2">
    <source>
        <dbReference type="ARBA" id="ARBA00022491"/>
    </source>
</evidence>
<dbReference type="PANTHER" id="PTHR33202:SF7">
    <property type="entry name" value="FERRIC UPTAKE REGULATION PROTEIN"/>
    <property type="match status" value="1"/>
</dbReference>
<protein>
    <submittedName>
        <fullName evidence="8">Fur family transcriptional regulator</fullName>
    </submittedName>
</protein>
<dbReference type="GO" id="GO:0003700">
    <property type="term" value="F:DNA-binding transcription factor activity"/>
    <property type="evidence" value="ECO:0007669"/>
    <property type="project" value="InterPro"/>
</dbReference>
<reference evidence="8 9" key="1">
    <citation type="submission" date="2015-01" db="EMBL/GenBank/DDBJ databases">
        <title>Lifestyle Evolution in Cyanobacterial Symbionts of Sponges.</title>
        <authorList>
            <person name="Burgsdorf I."/>
            <person name="Slaby B.M."/>
            <person name="Handley K.M."/>
            <person name="Haber M."/>
            <person name="Blom J."/>
            <person name="Marshall C.W."/>
            <person name="Gilbert J.A."/>
            <person name="Hentschel U."/>
            <person name="Steindler L."/>
        </authorList>
    </citation>
    <scope>NUCLEOTIDE SEQUENCE [LARGE SCALE GENOMIC DNA]</scope>
    <source>
        <strain evidence="8">SP3</strain>
    </source>
</reference>
<comment type="caution">
    <text evidence="8">The sequence shown here is derived from an EMBL/GenBank/DDBJ whole genome shotgun (WGS) entry which is preliminary data.</text>
</comment>
<keyword evidence="5" id="KW-0238">DNA-binding</keyword>
<organism evidence="8 9">
    <name type="scientific">Candidatus Synechococcus spongiarum SP3</name>
    <dbReference type="NCBI Taxonomy" id="1604020"/>
    <lineage>
        <taxon>Bacteria</taxon>
        <taxon>Bacillati</taxon>
        <taxon>Cyanobacteriota</taxon>
        <taxon>Cyanophyceae</taxon>
        <taxon>Synechococcales</taxon>
        <taxon>Synechococcaceae</taxon>
        <taxon>Synechococcus</taxon>
    </lineage>
</organism>
<proteinExistence type="inferred from homology"/>
<dbReference type="Gene3D" id="3.30.1490.190">
    <property type="match status" value="1"/>
</dbReference>
<keyword evidence="4" id="KW-0805">Transcription regulation</keyword>
<dbReference type="InterPro" id="IPR036390">
    <property type="entry name" value="WH_DNA-bd_sf"/>
</dbReference>
<accession>A0A0G2IW44</accession>
<evidence type="ECO:0000256" key="4">
    <source>
        <dbReference type="ARBA" id="ARBA00023015"/>
    </source>
</evidence>
<evidence type="ECO:0000256" key="1">
    <source>
        <dbReference type="ARBA" id="ARBA00007957"/>
    </source>
</evidence>
<evidence type="ECO:0000313" key="9">
    <source>
        <dbReference type="Proteomes" id="UP000035067"/>
    </source>
</evidence>
<dbReference type="InterPro" id="IPR002481">
    <property type="entry name" value="FUR"/>
</dbReference>
<dbReference type="CDD" id="cd07153">
    <property type="entry name" value="Fur_like"/>
    <property type="match status" value="1"/>
</dbReference>
<dbReference type="GO" id="GO:0008270">
    <property type="term" value="F:zinc ion binding"/>
    <property type="evidence" value="ECO:0007669"/>
    <property type="project" value="TreeGrafter"/>
</dbReference>
<keyword evidence="2" id="KW-0678">Repressor</keyword>
<evidence type="ECO:0000313" key="8">
    <source>
        <dbReference type="EMBL" id="KKZ11912.1"/>
    </source>
</evidence>
<dbReference type="GO" id="GO:0000976">
    <property type="term" value="F:transcription cis-regulatory region binding"/>
    <property type="evidence" value="ECO:0007669"/>
    <property type="project" value="TreeGrafter"/>
</dbReference>
<name>A0A0G2IW44_9SYNE</name>
<gene>
    <name evidence="8" type="ORF">TE42_06540</name>
</gene>
<keyword evidence="7" id="KW-0479">Metal-binding</keyword>
<dbReference type="SUPFAM" id="SSF46785">
    <property type="entry name" value="Winged helix' DNA-binding domain"/>
    <property type="match status" value="1"/>
</dbReference>
<dbReference type="AlphaFoldDB" id="A0A0G2IW44"/>
<dbReference type="Gene3D" id="1.10.10.10">
    <property type="entry name" value="Winged helix-like DNA-binding domain superfamily/Winged helix DNA-binding domain"/>
    <property type="match status" value="1"/>
</dbReference>
<dbReference type="GO" id="GO:0045892">
    <property type="term" value="P:negative regulation of DNA-templated transcription"/>
    <property type="evidence" value="ECO:0007669"/>
    <property type="project" value="TreeGrafter"/>
</dbReference>
<keyword evidence="3 7" id="KW-0862">Zinc</keyword>
<comment type="cofactor">
    <cofactor evidence="7">
        <name>Zn(2+)</name>
        <dbReference type="ChEBI" id="CHEBI:29105"/>
    </cofactor>
    <text evidence="7">Binds 1 zinc ion per subunit.</text>
</comment>
<evidence type="ECO:0000256" key="6">
    <source>
        <dbReference type="ARBA" id="ARBA00023163"/>
    </source>
</evidence>
<evidence type="ECO:0000256" key="5">
    <source>
        <dbReference type="ARBA" id="ARBA00023125"/>
    </source>
</evidence>
<comment type="similarity">
    <text evidence="1">Belongs to the Fur family.</text>
</comment>
<feature type="binding site" evidence="7">
    <location>
        <position position="109"/>
    </location>
    <ligand>
        <name>Zn(2+)</name>
        <dbReference type="ChEBI" id="CHEBI:29105"/>
    </ligand>
</feature>
<evidence type="ECO:0000256" key="3">
    <source>
        <dbReference type="ARBA" id="ARBA00022833"/>
    </source>
</evidence>
<dbReference type="PANTHER" id="PTHR33202">
    <property type="entry name" value="ZINC UPTAKE REGULATION PROTEIN"/>
    <property type="match status" value="1"/>
</dbReference>